<reference evidence="16 17" key="1">
    <citation type="submission" date="2020-08" db="EMBL/GenBank/DDBJ databases">
        <title>Sphingomonas sp. sand1-3 16S ribosomal RNA gene Genome sequencing and assembly.</title>
        <authorList>
            <person name="Kang M."/>
        </authorList>
    </citation>
    <scope>NUCLEOTIDE SEQUENCE [LARGE SCALE GENOMIC DNA]</scope>
    <source>
        <strain evidence="17">sand1-3</strain>
    </source>
</reference>
<dbReference type="UniPathway" id="UPA00251">
    <property type="reaction ID" value="UER00324"/>
</dbReference>
<comment type="similarity">
    <text evidence="3 14 15">Belongs to the HemJ family.</text>
</comment>
<dbReference type="HAMAP" id="MF_02239">
    <property type="entry name" value="HemJ"/>
    <property type="match status" value="1"/>
</dbReference>
<dbReference type="Pfam" id="PF03653">
    <property type="entry name" value="UPF0093"/>
    <property type="match status" value="1"/>
</dbReference>
<evidence type="ECO:0000256" key="9">
    <source>
        <dbReference type="ARBA" id="ARBA00022989"/>
    </source>
</evidence>
<comment type="subunit">
    <text evidence="14">Homodimer.</text>
</comment>
<dbReference type="PANTHER" id="PTHR40255:SF1">
    <property type="entry name" value="PROTOPORPHYRINOGEN IX OXIDASE"/>
    <property type="match status" value="1"/>
</dbReference>
<dbReference type="Proteomes" id="UP000515861">
    <property type="component" value="Chromosome"/>
</dbReference>
<evidence type="ECO:0000256" key="7">
    <source>
        <dbReference type="ARBA" id="ARBA00022692"/>
    </source>
</evidence>
<dbReference type="PANTHER" id="PTHR40255">
    <property type="entry name" value="UPF0093 MEMBRANE PROTEIN SLR1790"/>
    <property type="match status" value="1"/>
</dbReference>
<accession>A0A7G9L0F1</accession>
<evidence type="ECO:0000256" key="1">
    <source>
        <dbReference type="ARBA" id="ARBA00004651"/>
    </source>
</evidence>
<feature type="transmembrane region" description="Helical" evidence="14">
    <location>
        <begin position="89"/>
        <end position="108"/>
    </location>
</feature>
<evidence type="ECO:0000256" key="12">
    <source>
        <dbReference type="ARBA" id="ARBA00023136"/>
    </source>
</evidence>
<gene>
    <name evidence="16" type="ORF">H8M03_08660</name>
</gene>
<dbReference type="PIRSF" id="PIRSF004638">
    <property type="entry name" value="UCP004638"/>
    <property type="match status" value="1"/>
</dbReference>
<feature type="binding site" description="axial binding residue" evidence="14">
    <location>
        <position position="19"/>
    </location>
    <ligand>
        <name>heme</name>
        <dbReference type="ChEBI" id="CHEBI:30413"/>
    </ligand>
    <ligandPart>
        <name>Fe</name>
        <dbReference type="ChEBI" id="CHEBI:18248"/>
    </ligandPart>
</feature>
<evidence type="ECO:0000256" key="2">
    <source>
        <dbReference type="ARBA" id="ARBA00005073"/>
    </source>
</evidence>
<evidence type="ECO:0000313" key="17">
    <source>
        <dbReference type="Proteomes" id="UP000515861"/>
    </source>
</evidence>
<dbReference type="RefSeq" id="WP_187479055.1">
    <property type="nucleotide sequence ID" value="NZ_CP060697.1"/>
</dbReference>
<comment type="catalytic activity">
    <reaction evidence="13 14 15">
        <text>protoporphyrinogen IX + 3 A = protoporphyrin IX + 3 AH2</text>
        <dbReference type="Rhea" id="RHEA:62000"/>
        <dbReference type="ChEBI" id="CHEBI:13193"/>
        <dbReference type="ChEBI" id="CHEBI:17499"/>
        <dbReference type="ChEBI" id="CHEBI:57306"/>
        <dbReference type="ChEBI" id="CHEBI:57307"/>
    </reaction>
</comment>
<comment type="function">
    <text evidence="14 15">Catalyzes the oxidation of protoporphyrinogen IX to protoporphyrin IX.</text>
</comment>
<dbReference type="AlphaFoldDB" id="A0A7G9L0F1"/>
<protein>
    <recommendedName>
        <fullName evidence="4 14">Protoporphyrinogen IX oxidase</fullName>
        <shortName evidence="14">PPO</shortName>
        <ecNumber evidence="14 15">1.3.99.-</ecNumber>
    </recommendedName>
</protein>
<keyword evidence="11 14" id="KW-0408">Iron</keyword>
<dbReference type="GO" id="GO:0006782">
    <property type="term" value="P:protoporphyrinogen IX biosynthetic process"/>
    <property type="evidence" value="ECO:0007669"/>
    <property type="project" value="UniProtKB-UniRule"/>
</dbReference>
<dbReference type="GO" id="GO:0005886">
    <property type="term" value="C:plasma membrane"/>
    <property type="evidence" value="ECO:0007669"/>
    <property type="project" value="UniProtKB-SubCell"/>
</dbReference>
<dbReference type="EC" id="1.3.99.-" evidence="14 15"/>
<dbReference type="GO" id="GO:0070818">
    <property type="term" value="F:protoporphyrinogen oxidase activity"/>
    <property type="evidence" value="ECO:0007669"/>
    <property type="project" value="UniProtKB-UniRule"/>
</dbReference>
<keyword evidence="6 14" id="KW-0349">Heme</keyword>
<evidence type="ECO:0000256" key="10">
    <source>
        <dbReference type="ARBA" id="ARBA00023002"/>
    </source>
</evidence>
<feature type="binding site" description="axial binding residue" evidence="14">
    <location>
        <position position="94"/>
    </location>
    <ligand>
        <name>heme</name>
        <dbReference type="ChEBI" id="CHEBI:30413"/>
    </ligand>
    <ligandPart>
        <name>Fe</name>
        <dbReference type="ChEBI" id="CHEBI:18248"/>
    </ligandPart>
</feature>
<evidence type="ECO:0000256" key="11">
    <source>
        <dbReference type="ARBA" id="ARBA00023004"/>
    </source>
</evidence>
<evidence type="ECO:0000256" key="8">
    <source>
        <dbReference type="ARBA" id="ARBA00022723"/>
    </source>
</evidence>
<proteinExistence type="inferred from homology"/>
<keyword evidence="10 14" id="KW-0560">Oxidoreductase</keyword>
<keyword evidence="12 14" id="KW-0472">Membrane</keyword>
<keyword evidence="7 14" id="KW-0812">Transmembrane</keyword>
<dbReference type="InterPro" id="IPR005265">
    <property type="entry name" value="HemJ-like"/>
</dbReference>
<comment type="subcellular location">
    <subcellularLocation>
        <location evidence="1 14">Cell membrane</location>
        <topology evidence="1 14">Multi-pass membrane protein</topology>
    </subcellularLocation>
</comment>
<evidence type="ECO:0000256" key="13">
    <source>
        <dbReference type="ARBA" id="ARBA00048390"/>
    </source>
</evidence>
<keyword evidence="8 14" id="KW-0479">Metal-binding</keyword>
<evidence type="ECO:0000313" key="16">
    <source>
        <dbReference type="EMBL" id="QNM82100.1"/>
    </source>
</evidence>
<feature type="transmembrane region" description="Helical" evidence="14">
    <location>
        <begin position="129"/>
        <end position="147"/>
    </location>
</feature>
<dbReference type="EMBL" id="CP060697">
    <property type="protein sequence ID" value="QNM82100.1"/>
    <property type="molecule type" value="Genomic_DNA"/>
</dbReference>
<organism evidence="16 17">
    <name type="scientific">Sphingomonas sabuli</name>
    <dbReference type="NCBI Taxonomy" id="2764186"/>
    <lineage>
        <taxon>Bacteria</taxon>
        <taxon>Pseudomonadati</taxon>
        <taxon>Pseudomonadota</taxon>
        <taxon>Alphaproteobacteria</taxon>
        <taxon>Sphingomonadales</taxon>
        <taxon>Sphingomonadaceae</taxon>
        <taxon>Sphingomonas</taxon>
    </lineage>
</organism>
<dbReference type="KEGG" id="ssau:H8M03_08660"/>
<feature type="transmembrane region" description="Helical" evidence="14">
    <location>
        <begin position="12"/>
        <end position="33"/>
    </location>
</feature>
<dbReference type="GO" id="GO:0046872">
    <property type="term" value="F:metal ion binding"/>
    <property type="evidence" value="ECO:0007669"/>
    <property type="project" value="UniProtKB-UniRule"/>
</dbReference>
<keyword evidence="9 14" id="KW-1133">Transmembrane helix</keyword>
<evidence type="ECO:0000256" key="4">
    <source>
        <dbReference type="ARBA" id="ARBA00017504"/>
    </source>
</evidence>
<keyword evidence="17" id="KW-1185">Reference proteome</keyword>
<evidence type="ECO:0000256" key="14">
    <source>
        <dbReference type="HAMAP-Rule" id="MF_02239"/>
    </source>
</evidence>
<evidence type="ECO:0000256" key="3">
    <source>
        <dbReference type="ARBA" id="ARBA00006501"/>
    </source>
</evidence>
<keyword evidence="5 14" id="KW-1003">Cell membrane</keyword>
<sequence>MNEMSGFLGAAYPWVKAAHVTFVIYWIAGLLLLPRFYVYHHETSAGSAEDRAWIERERRTRTIILSPALIAVWLLGLLLALNVGAFSEGWFHAKLALVIGLSAYQGWLGSYGKQLAAGKRSASDKTLRMMNEIPGIVAALVVVLVIVRPF</sequence>
<comment type="pathway">
    <text evidence="2 14 15">Porphyrin-containing compound metabolism; protoporphyrin-IX biosynthesis; protoporphyrin-IX from protoporphyrinogen-IX: step 1/1.</text>
</comment>
<name>A0A7G9L0F1_9SPHN</name>
<comment type="cofactor">
    <cofactor evidence="14 15">
        <name>heme b</name>
        <dbReference type="ChEBI" id="CHEBI:60344"/>
    </cofactor>
    <text evidence="14 15">Binds 1 heme b (iron(II)-protoporphyrin IX) group per subunit.</text>
</comment>
<feature type="transmembrane region" description="Helical" evidence="14">
    <location>
        <begin position="63"/>
        <end position="83"/>
    </location>
</feature>
<evidence type="ECO:0000256" key="6">
    <source>
        <dbReference type="ARBA" id="ARBA00022617"/>
    </source>
</evidence>
<evidence type="ECO:0000256" key="5">
    <source>
        <dbReference type="ARBA" id="ARBA00022475"/>
    </source>
</evidence>
<evidence type="ECO:0000256" key="15">
    <source>
        <dbReference type="PIRNR" id="PIRNR004638"/>
    </source>
</evidence>